<dbReference type="Proteomes" id="UP001596317">
    <property type="component" value="Unassembled WGS sequence"/>
</dbReference>
<protein>
    <submittedName>
        <fullName evidence="3">SsDNA-binding protein</fullName>
    </submittedName>
</protein>
<organism evidence="3 4">
    <name type="scientific">Deinococcus multiflagellatus</name>
    <dbReference type="NCBI Taxonomy" id="1656887"/>
    <lineage>
        <taxon>Bacteria</taxon>
        <taxon>Thermotogati</taxon>
        <taxon>Deinococcota</taxon>
        <taxon>Deinococci</taxon>
        <taxon>Deinococcales</taxon>
        <taxon>Deinococcaceae</taxon>
        <taxon>Deinococcus</taxon>
    </lineage>
</organism>
<dbReference type="PROSITE" id="PS50935">
    <property type="entry name" value="SSB"/>
    <property type="match status" value="1"/>
</dbReference>
<dbReference type="InterPro" id="IPR012340">
    <property type="entry name" value="NA-bd_OB-fold"/>
</dbReference>
<keyword evidence="1 2" id="KW-0238">DNA-binding</keyword>
<accession>A0ABW1ZNV6</accession>
<evidence type="ECO:0000313" key="3">
    <source>
        <dbReference type="EMBL" id="MFC6662610.1"/>
    </source>
</evidence>
<comment type="caution">
    <text evidence="3">The sequence shown here is derived from an EMBL/GenBank/DDBJ whole genome shotgun (WGS) entry which is preliminary data.</text>
</comment>
<name>A0ABW1ZNV6_9DEIO</name>
<dbReference type="SUPFAM" id="SSF50249">
    <property type="entry name" value="Nucleic acid-binding proteins"/>
    <property type="match status" value="1"/>
</dbReference>
<dbReference type="EMBL" id="JBHSWB010000002">
    <property type="protein sequence ID" value="MFC6662610.1"/>
    <property type="molecule type" value="Genomic_DNA"/>
</dbReference>
<reference evidence="4" key="1">
    <citation type="journal article" date="2019" name="Int. J. Syst. Evol. Microbiol.">
        <title>The Global Catalogue of Microorganisms (GCM) 10K type strain sequencing project: providing services to taxonomists for standard genome sequencing and annotation.</title>
        <authorList>
            <consortium name="The Broad Institute Genomics Platform"/>
            <consortium name="The Broad Institute Genome Sequencing Center for Infectious Disease"/>
            <person name="Wu L."/>
            <person name="Ma J."/>
        </authorList>
    </citation>
    <scope>NUCLEOTIDE SEQUENCE [LARGE SCALE GENOMIC DNA]</scope>
    <source>
        <strain evidence="4">CCUG 63830</strain>
    </source>
</reference>
<sequence>MPARFVFLGALCGPVNGPLFTLAGTETINHRGRVREMPFYHTLTAATPELLKGLTTGAPYLAEGEVRPLPGSTGQVALQVEQLTTVAALPTTTDRAGGYVLTRGINQVIASGHLASDIRLQILPGPDQASVVNVSLRIFRETGLLETSSYGRAAQALAGGRKGDPVVLFGRLHSERKTNGAGLSRTYSRLETYRPTVGST</sequence>
<dbReference type="InterPro" id="IPR000424">
    <property type="entry name" value="Primosome_PriB/ssb"/>
</dbReference>
<evidence type="ECO:0000256" key="2">
    <source>
        <dbReference type="PROSITE-ProRule" id="PRU00252"/>
    </source>
</evidence>
<evidence type="ECO:0000256" key="1">
    <source>
        <dbReference type="ARBA" id="ARBA00023125"/>
    </source>
</evidence>
<dbReference type="RefSeq" id="WP_224610982.1">
    <property type="nucleotide sequence ID" value="NZ_JAIQXV010000016.1"/>
</dbReference>
<dbReference type="Gene3D" id="2.40.50.140">
    <property type="entry name" value="Nucleic acid-binding proteins"/>
    <property type="match status" value="1"/>
</dbReference>
<keyword evidence="4" id="KW-1185">Reference proteome</keyword>
<evidence type="ECO:0000313" key="4">
    <source>
        <dbReference type="Proteomes" id="UP001596317"/>
    </source>
</evidence>
<proteinExistence type="predicted"/>
<gene>
    <name evidence="3" type="ORF">ACFP90_21370</name>
</gene>